<organism evidence="4">
    <name type="scientific">uncultured Anaerotruncus sp</name>
    <dbReference type="NCBI Taxonomy" id="905011"/>
    <lineage>
        <taxon>Bacteria</taxon>
        <taxon>Bacillati</taxon>
        <taxon>Bacillota</taxon>
        <taxon>Clostridia</taxon>
        <taxon>Eubacteriales</taxon>
        <taxon>Oscillospiraceae</taxon>
        <taxon>Anaerotruncus</taxon>
        <taxon>environmental samples</taxon>
    </lineage>
</organism>
<accession>A0A1C6FXY1</accession>
<keyword evidence="2" id="KW-0472">Membrane</keyword>
<dbReference type="AlphaFoldDB" id="A0A1C6FXY1"/>
<gene>
    <name evidence="4" type="primary">wcaJ_1</name>
    <name evidence="4" type="ORF">SAMEA3545359_00148</name>
</gene>
<evidence type="ECO:0000256" key="2">
    <source>
        <dbReference type="SAM" id="Phobius"/>
    </source>
</evidence>
<keyword evidence="4" id="KW-0808">Transferase</keyword>
<dbReference type="GO" id="GO:0016780">
    <property type="term" value="F:phosphotransferase activity, for other substituted phosphate groups"/>
    <property type="evidence" value="ECO:0007669"/>
    <property type="project" value="TreeGrafter"/>
</dbReference>
<reference evidence="4" key="1">
    <citation type="submission" date="2015-09" db="EMBL/GenBank/DDBJ databases">
        <authorList>
            <consortium name="Pathogen Informatics"/>
        </authorList>
    </citation>
    <scope>NUCLEOTIDE SEQUENCE</scope>
    <source>
        <strain evidence="4">2789STDY5834896</strain>
    </source>
</reference>
<sequence length="226" mass="25863">MMLPKQLPPALDNPAVRRYWQLLRHKRVGLFCKRGFDIILSAAMLLLLSPVFLALALWIKLDSPGPVFFRQQRVTTGGRIFRIFKFRTMVQGAEKLGSLITEPGDMRITRVGKRLRDLRIDEIPQLLNVLLGDMSFVGTRPEVPRYVEAYTDEMRATLLLPAGITSNASIKFKDEQQMLDSGSDTDDIYIHQVLPAKMVYNLQYLENFSFWGDIAIMLRTAVGIFR</sequence>
<evidence type="ECO:0000256" key="1">
    <source>
        <dbReference type="ARBA" id="ARBA00006464"/>
    </source>
</evidence>
<dbReference type="InterPro" id="IPR003362">
    <property type="entry name" value="Bact_transf"/>
</dbReference>
<keyword evidence="2" id="KW-1133">Transmembrane helix</keyword>
<proteinExistence type="inferred from homology"/>
<evidence type="ECO:0000313" key="4">
    <source>
        <dbReference type="EMBL" id="SCJ37815.1"/>
    </source>
</evidence>
<comment type="similarity">
    <text evidence="1">Belongs to the bacterial sugar transferase family.</text>
</comment>
<feature type="transmembrane region" description="Helical" evidence="2">
    <location>
        <begin position="36"/>
        <end position="59"/>
    </location>
</feature>
<keyword evidence="2" id="KW-0812">Transmembrane</keyword>
<dbReference type="Pfam" id="PF02397">
    <property type="entry name" value="Bac_transf"/>
    <property type="match status" value="1"/>
</dbReference>
<dbReference type="PANTHER" id="PTHR30576:SF0">
    <property type="entry name" value="UNDECAPRENYL-PHOSPHATE N-ACETYLGALACTOSAMINYL 1-PHOSPHATE TRANSFERASE-RELATED"/>
    <property type="match status" value="1"/>
</dbReference>
<dbReference type="EMBL" id="FMHG01000001">
    <property type="protein sequence ID" value="SCJ37815.1"/>
    <property type="molecule type" value="Genomic_DNA"/>
</dbReference>
<name>A0A1C6FXY1_9FIRM</name>
<dbReference type="PANTHER" id="PTHR30576">
    <property type="entry name" value="COLANIC BIOSYNTHESIS UDP-GLUCOSE LIPID CARRIER TRANSFERASE"/>
    <property type="match status" value="1"/>
</dbReference>
<evidence type="ECO:0000259" key="3">
    <source>
        <dbReference type="Pfam" id="PF02397"/>
    </source>
</evidence>
<feature type="domain" description="Bacterial sugar transferase" evidence="3">
    <location>
        <begin position="33"/>
        <end position="225"/>
    </location>
</feature>
<protein>
    <submittedName>
        <fullName evidence="4">Putative colanic biosynthesis UDP-glucose lipid carrier transferase</fullName>
    </submittedName>
</protein>